<feature type="signal peptide" evidence="1">
    <location>
        <begin position="1"/>
        <end position="20"/>
    </location>
</feature>
<protein>
    <submittedName>
        <fullName evidence="2">Uncharacterized protein</fullName>
    </submittedName>
</protein>
<feature type="chain" id="PRO_5032343717" evidence="1">
    <location>
        <begin position="21"/>
        <end position="179"/>
    </location>
</feature>
<evidence type="ECO:0000313" key="3">
    <source>
        <dbReference type="Proteomes" id="UP000663879"/>
    </source>
</evidence>
<reference evidence="2" key="1">
    <citation type="submission" date="2021-02" db="EMBL/GenBank/DDBJ databases">
        <authorList>
            <person name="Nowell W R."/>
        </authorList>
    </citation>
    <scope>NUCLEOTIDE SEQUENCE</scope>
    <source>
        <strain evidence="2">Ploen Becks lab</strain>
    </source>
</reference>
<keyword evidence="3" id="KW-1185">Reference proteome</keyword>
<gene>
    <name evidence="2" type="ORF">OXX778_LOCUS11417</name>
</gene>
<dbReference type="EMBL" id="CAJNOC010001932">
    <property type="protein sequence ID" value="CAF0901376.1"/>
    <property type="molecule type" value="Genomic_DNA"/>
</dbReference>
<evidence type="ECO:0000256" key="1">
    <source>
        <dbReference type="SAM" id="SignalP"/>
    </source>
</evidence>
<dbReference type="AlphaFoldDB" id="A0A813ZPI8"/>
<sequence>MFQKIFSIFSIFLLVQTTLQLPVLNDIDDLLFNLADAIPSEKTTTPTFYTDTTYEVNSDIESTTVQNNEEYSSTQSNLETVVTNGLVDTTTEFTTESETSETFIDSTTELDQIVTETSTDVYTTTETVNETTQSYTEDYTKTTETEINYTTVSSTRQNPEEIISSETFEINENFDFFNF</sequence>
<proteinExistence type="predicted"/>
<comment type="caution">
    <text evidence="2">The sequence shown here is derived from an EMBL/GenBank/DDBJ whole genome shotgun (WGS) entry which is preliminary data.</text>
</comment>
<evidence type="ECO:0000313" key="2">
    <source>
        <dbReference type="EMBL" id="CAF0901376.1"/>
    </source>
</evidence>
<accession>A0A813ZPI8</accession>
<organism evidence="2 3">
    <name type="scientific">Brachionus calyciflorus</name>
    <dbReference type="NCBI Taxonomy" id="104777"/>
    <lineage>
        <taxon>Eukaryota</taxon>
        <taxon>Metazoa</taxon>
        <taxon>Spiralia</taxon>
        <taxon>Gnathifera</taxon>
        <taxon>Rotifera</taxon>
        <taxon>Eurotatoria</taxon>
        <taxon>Monogononta</taxon>
        <taxon>Pseudotrocha</taxon>
        <taxon>Ploima</taxon>
        <taxon>Brachionidae</taxon>
        <taxon>Brachionus</taxon>
    </lineage>
</organism>
<name>A0A813ZPI8_9BILA</name>
<dbReference type="Proteomes" id="UP000663879">
    <property type="component" value="Unassembled WGS sequence"/>
</dbReference>
<keyword evidence="1" id="KW-0732">Signal</keyword>